<dbReference type="PANTHER" id="PTHR34822:SF1">
    <property type="entry name" value="GRPB FAMILY PROTEIN"/>
    <property type="match status" value="1"/>
</dbReference>
<dbReference type="Proteomes" id="UP000522007">
    <property type="component" value="Unassembled WGS sequence"/>
</dbReference>
<dbReference type="InterPro" id="IPR043519">
    <property type="entry name" value="NT_sf"/>
</dbReference>
<comment type="caution">
    <text evidence="1">The sequence shown here is derived from an EMBL/GenBank/DDBJ whole genome shotgun (WGS) entry which is preliminary data.</text>
</comment>
<dbReference type="EMBL" id="JAAROP010000004">
    <property type="protein sequence ID" value="MBC1322559.1"/>
    <property type="molecule type" value="Genomic_DNA"/>
</dbReference>
<sequence length="174" mass="19909">MQTDNIVVVDYDENWPKEFQRIEAVILNTIALDVLRVEHVGSTSVRGLCAKPIIDIDIVIDNYSNFEAVKTGLLSLGYEHEGDLGISEREAFSYDTSQKKSFMEHHIYVCPKNSAELHRHLTFRNHLRNKPSDCQKYGTIKLAAAKEFQTDIEGYLNMKGEVITEIYQRCGLIK</sequence>
<dbReference type="InterPro" id="IPR007344">
    <property type="entry name" value="GrpB/CoaE"/>
</dbReference>
<dbReference type="AlphaFoldDB" id="A0A7X0W6T2"/>
<dbReference type="Gene3D" id="3.30.460.10">
    <property type="entry name" value="Beta Polymerase, domain 2"/>
    <property type="match status" value="1"/>
</dbReference>
<name>A0A7X0W6T2_LISWE</name>
<proteinExistence type="predicted"/>
<gene>
    <name evidence="1" type="ORF">HB853_06335</name>
</gene>
<evidence type="ECO:0000313" key="2">
    <source>
        <dbReference type="Proteomes" id="UP000522007"/>
    </source>
</evidence>
<protein>
    <submittedName>
        <fullName evidence="1">GrpB family protein</fullName>
    </submittedName>
</protein>
<dbReference type="SUPFAM" id="SSF81301">
    <property type="entry name" value="Nucleotidyltransferase"/>
    <property type="match status" value="1"/>
</dbReference>
<organism evidence="1 2">
    <name type="scientific">Listeria welshimeri</name>
    <dbReference type="NCBI Taxonomy" id="1643"/>
    <lineage>
        <taxon>Bacteria</taxon>
        <taxon>Bacillati</taxon>
        <taxon>Bacillota</taxon>
        <taxon>Bacilli</taxon>
        <taxon>Bacillales</taxon>
        <taxon>Listeriaceae</taxon>
        <taxon>Listeria</taxon>
    </lineage>
</organism>
<dbReference type="PANTHER" id="PTHR34822">
    <property type="entry name" value="GRPB DOMAIN PROTEIN (AFU_ORTHOLOGUE AFUA_1G01530)"/>
    <property type="match status" value="1"/>
</dbReference>
<evidence type="ECO:0000313" key="1">
    <source>
        <dbReference type="EMBL" id="MBC1322559.1"/>
    </source>
</evidence>
<accession>A0A7X0W6T2</accession>
<reference evidence="1 2" key="1">
    <citation type="submission" date="2020-03" db="EMBL/GenBank/DDBJ databases">
        <title>Soil Listeria distribution.</title>
        <authorList>
            <person name="Liao J."/>
            <person name="Wiedmann M."/>
        </authorList>
    </citation>
    <scope>NUCLEOTIDE SEQUENCE [LARGE SCALE GENOMIC DNA]</scope>
    <source>
        <strain evidence="1 2">FSL L7-1829</strain>
    </source>
</reference>
<dbReference type="Pfam" id="PF04229">
    <property type="entry name" value="GrpB"/>
    <property type="match status" value="1"/>
</dbReference>